<sequence length="173" mass="19691">MTNSVIQTNKWCDICTVRFRKKLMNVCAVECTDISYFPKQNLEVSLVPPKLDFPRKLTIKAVNFGDDFVTVTFKEKFDKFELRELDGMHLLVASEIAQNLEQPETSKFVGWTIKDAETGHEYVADEIIEMPTQLLAICNDGDEEIQIILHDDLIVDIDDDLSIITVTIPSGCF</sequence>
<dbReference type="AlphaFoldDB" id="A0AA43RJ23"/>
<gene>
    <name evidence="1" type="ORF">Q3982_01980</name>
</gene>
<evidence type="ECO:0000313" key="1">
    <source>
        <dbReference type="EMBL" id="MDO4841430.1"/>
    </source>
</evidence>
<reference evidence="1" key="1">
    <citation type="submission" date="2023-07" db="EMBL/GenBank/DDBJ databases">
        <title>Between Cages and Wild: Unraveling the Impact of Captivity on Animal Microbiomes and Antimicrobial Resistance.</title>
        <authorList>
            <person name="Schmartz G.P."/>
            <person name="Rehner J."/>
            <person name="Schuff M.J."/>
            <person name="Becker S.L."/>
            <person name="Kravczyk M."/>
            <person name="Gurevich A."/>
            <person name="Francke R."/>
            <person name="Mueller R."/>
            <person name="Keller V."/>
            <person name="Keller A."/>
        </authorList>
    </citation>
    <scope>NUCLEOTIDE SEQUENCE</scope>
    <source>
        <strain evidence="1">S12M_St_49</strain>
    </source>
</reference>
<dbReference type="EMBL" id="JAUMVS010000017">
    <property type="protein sequence ID" value="MDO4841430.1"/>
    <property type="molecule type" value="Genomic_DNA"/>
</dbReference>
<evidence type="ECO:0000313" key="2">
    <source>
        <dbReference type="Proteomes" id="UP001168575"/>
    </source>
</evidence>
<dbReference type="Proteomes" id="UP001168575">
    <property type="component" value="Unassembled WGS sequence"/>
</dbReference>
<organism evidence="1 2">
    <name type="scientific">Phoenicibacter congonensis</name>
    <dbReference type="NCBI Taxonomy" id="1944646"/>
    <lineage>
        <taxon>Bacteria</taxon>
        <taxon>Bacillati</taxon>
        <taxon>Actinomycetota</taxon>
        <taxon>Coriobacteriia</taxon>
        <taxon>Eggerthellales</taxon>
        <taxon>Eggerthellaceae</taxon>
        <taxon>Phoenicibacter</taxon>
    </lineage>
</organism>
<accession>A0AA43RJ23</accession>
<comment type="caution">
    <text evidence="1">The sequence shown here is derived from an EMBL/GenBank/DDBJ whole genome shotgun (WGS) entry which is preliminary data.</text>
</comment>
<keyword evidence="2" id="KW-1185">Reference proteome</keyword>
<proteinExistence type="predicted"/>
<protein>
    <submittedName>
        <fullName evidence="1">Uncharacterized protein</fullName>
    </submittedName>
</protein>
<name>A0AA43RJ23_9ACTN</name>